<dbReference type="Proteomes" id="UP000198804">
    <property type="component" value="Unassembled WGS sequence"/>
</dbReference>
<dbReference type="EMBL" id="FOSV01000004">
    <property type="protein sequence ID" value="SFK80522.1"/>
    <property type="molecule type" value="Genomic_DNA"/>
</dbReference>
<evidence type="ECO:0000313" key="3">
    <source>
        <dbReference type="Proteomes" id="UP000198804"/>
    </source>
</evidence>
<dbReference type="InterPro" id="IPR029058">
    <property type="entry name" value="AB_hydrolase_fold"/>
</dbReference>
<dbReference type="AlphaFoldDB" id="A0A1I4CH07"/>
<dbReference type="SUPFAM" id="SSF53474">
    <property type="entry name" value="alpha/beta-Hydrolases"/>
    <property type="match status" value="1"/>
</dbReference>
<evidence type="ECO:0000313" key="2">
    <source>
        <dbReference type="EMBL" id="SFK80522.1"/>
    </source>
</evidence>
<dbReference type="Pfam" id="PF12146">
    <property type="entry name" value="Hydrolase_4"/>
    <property type="match status" value="1"/>
</dbReference>
<reference evidence="3" key="1">
    <citation type="submission" date="2016-10" db="EMBL/GenBank/DDBJ databases">
        <authorList>
            <person name="Varghese N."/>
            <person name="Submissions S."/>
        </authorList>
    </citation>
    <scope>NUCLEOTIDE SEQUENCE [LARGE SCALE GENOMIC DNA]</scope>
    <source>
        <strain evidence="3">CGMCC 1.6474</strain>
    </source>
</reference>
<accession>A0A1I4CH07</accession>
<dbReference type="STRING" id="414703.SAMN04488125_104215"/>
<dbReference type="PANTHER" id="PTHR12277:SF81">
    <property type="entry name" value="PROTEIN ABHD13"/>
    <property type="match status" value="1"/>
</dbReference>
<organism evidence="2 3">
    <name type="scientific">Methylorubrum salsuginis</name>
    <dbReference type="NCBI Taxonomy" id="414703"/>
    <lineage>
        <taxon>Bacteria</taxon>
        <taxon>Pseudomonadati</taxon>
        <taxon>Pseudomonadota</taxon>
        <taxon>Alphaproteobacteria</taxon>
        <taxon>Hyphomicrobiales</taxon>
        <taxon>Methylobacteriaceae</taxon>
        <taxon>Methylorubrum</taxon>
    </lineage>
</organism>
<dbReference type="PANTHER" id="PTHR12277">
    <property type="entry name" value="ALPHA/BETA HYDROLASE DOMAIN-CONTAINING PROTEIN"/>
    <property type="match status" value="1"/>
</dbReference>
<dbReference type="OrthoDB" id="9798884at2"/>
<dbReference type="InterPro" id="IPR022742">
    <property type="entry name" value="Hydrolase_4"/>
</dbReference>
<sequence length="279" mass="29194">MRVLGLLVLAFAGLYGVAVLSLALGQRRLIYPGAWLERPSAAAVAGAEAITLHTADGESLHALWRPPLPGCGVVVSFHGNASVPEPHAERFSEAAWRQGGWGVLAPSYRGYPGSTGRPSEDGLIRDGIAAYVAAAERAPGAPILLHGHSLGAAVAVAVAERAPHLGLYLEAPFDSMSHLVALRFPFVPSRWLLADTYRSDRRITGRTEPVLIVQGTHDPVVPAKLAARLAAAAGPSAQFRLIPGDHVSILGEADAEAEALFRARLKERCGAGSAQAAAP</sequence>
<name>A0A1I4CH07_9HYPH</name>
<proteinExistence type="predicted"/>
<feature type="domain" description="Serine aminopeptidase S33" evidence="1">
    <location>
        <begin position="72"/>
        <end position="179"/>
    </location>
</feature>
<evidence type="ECO:0000259" key="1">
    <source>
        <dbReference type="Pfam" id="PF12146"/>
    </source>
</evidence>
<protein>
    <recommendedName>
        <fullName evidence="1">Serine aminopeptidase S33 domain-containing protein</fullName>
    </recommendedName>
</protein>
<dbReference type="RefSeq" id="WP_091943721.1">
    <property type="nucleotide sequence ID" value="NZ_FOSV01000004.1"/>
</dbReference>
<gene>
    <name evidence="2" type="ORF">SAMN04488125_104215</name>
</gene>
<keyword evidence="3" id="KW-1185">Reference proteome</keyword>
<dbReference type="Gene3D" id="3.40.50.1820">
    <property type="entry name" value="alpha/beta hydrolase"/>
    <property type="match status" value="1"/>
</dbReference>